<dbReference type="Pfam" id="PF00196">
    <property type="entry name" value="GerE"/>
    <property type="match status" value="1"/>
</dbReference>
<evidence type="ECO:0000313" key="5">
    <source>
        <dbReference type="EMBL" id="GGC39083.1"/>
    </source>
</evidence>
<gene>
    <name evidence="5" type="ORF">GCM10011400_27240</name>
</gene>
<dbReference type="InterPro" id="IPR000792">
    <property type="entry name" value="Tscrpt_reg_LuxR_C"/>
</dbReference>
<proteinExistence type="predicted"/>
<organism evidence="5 6">
    <name type="scientific">Paraburkholderia caffeinilytica</name>
    <dbReference type="NCBI Taxonomy" id="1761016"/>
    <lineage>
        <taxon>Bacteria</taxon>
        <taxon>Pseudomonadati</taxon>
        <taxon>Pseudomonadota</taxon>
        <taxon>Betaproteobacteria</taxon>
        <taxon>Burkholderiales</taxon>
        <taxon>Burkholderiaceae</taxon>
        <taxon>Paraburkholderia</taxon>
    </lineage>
</organism>
<keyword evidence="6" id="KW-1185">Reference proteome</keyword>
<comment type="caution">
    <text evidence="5">The sequence shown here is derived from an EMBL/GenBank/DDBJ whole genome shotgun (WGS) entry which is preliminary data.</text>
</comment>
<protein>
    <recommendedName>
        <fullName evidence="4">HTH luxR-type domain-containing protein</fullName>
    </recommendedName>
</protein>
<evidence type="ECO:0000256" key="1">
    <source>
        <dbReference type="ARBA" id="ARBA00023015"/>
    </source>
</evidence>
<dbReference type="PRINTS" id="PR00038">
    <property type="entry name" value="HTHLUXR"/>
</dbReference>
<dbReference type="InterPro" id="IPR016032">
    <property type="entry name" value="Sig_transdc_resp-reg_C-effctor"/>
</dbReference>
<dbReference type="InterPro" id="IPR036388">
    <property type="entry name" value="WH-like_DNA-bd_sf"/>
</dbReference>
<keyword evidence="1" id="KW-0805">Transcription regulation</keyword>
<keyword evidence="3" id="KW-0804">Transcription</keyword>
<dbReference type="CDD" id="cd06170">
    <property type="entry name" value="LuxR_C_like"/>
    <property type="match status" value="1"/>
</dbReference>
<evidence type="ECO:0000256" key="2">
    <source>
        <dbReference type="ARBA" id="ARBA00023125"/>
    </source>
</evidence>
<dbReference type="Proteomes" id="UP000602004">
    <property type="component" value="Unassembled WGS sequence"/>
</dbReference>
<evidence type="ECO:0000256" key="3">
    <source>
        <dbReference type="ARBA" id="ARBA00023163"/>
    </source>
</evidence>
<dbReference type="SMART" id="SM00421">
    <property type="entry name" value="HTH_LUXR"/>
    <property type="match status" value="1"/>
</dbReference>
<evidence type="ECO:0000259" key="4">
    <source>
        <dbReference type="PROSITE" id="PS50043"/>
    </source>
</evidence>
<evidence type="ECO:0000313" key="6">
    <source>
        <dbReference type="Proteomes" id="UP000602004"/>
    </source>
</evidence>
<reference evidence="6" key="1">
    <citation type="journal article" date="2019" name="Int. J. Syst. Evol. Microbiol.">
        <title>The Global Catalogue of Microorganisms (GCM) 10K type strain sequencing project: providing services to taxonomists for standard genome sequencing and annotation.</title>
        <authorList>
            <consortium name="The Broad Institute Genomics Platform"/>
            <consortium name="The Broad Institute Genome Sequencing Center for Infectious Disease"/>
            <person name="Wu L."/>
            <person name="Ma J."/>
        </authorList>
    </citation>
    <scope>NUCLEOTIDE SEQUENCE [LARGE SCALE GENOMIC DNA]</scope>
    <source>
        <strain evidence="6">CGMCC 1.15103</strain>
    </source>
</reference>
<feature type="domain" description="HTH luxR-type" evidence="4">
    <location>
        <begin position="172"/>
        <end position="237"/>
    </location>
</feature>
<dbReference type="SUPFAM" id="SSF46894">
    <property type="entry name" value="C-terminal effector domain of the bipartite response regulators"/>
    <property type="match status" value="1"/>
</dbReference>
<sequence>MIDRRALRRTEFFGDFLSPYKVYSGIDLYLHDTDQVQFDYRFWTSNPKKRFGAREVALLNVLRPHLVNEYHLRVIARANDQAGISTGSCASFLVQESEDPKPNHKARKLMADLESGEREALYRLLSLILRDSTLTLQWNGFNLCVEHAVSARNKGRACVVHLLAHTIGSGPWLQQRFDLTLRQGEICHLLLKGLADKQIAARLNISYWTVRIHVGRVLEKLMVDSRSAIGLAVLNASHQDSSG</sequence>
<accession>A0ABQ1MDW8</accession>
<dbReference type="PANTHER" id="PTHR44688:SF16">
    <property type="entry name" value="DNA-BINDING TRANSCRIPTIONAL ACTIVATOR DEVR_DOSR"/>
    <property type="match status" value="1"/>
</dbReference>
<dbReference type="PROSITE" id="PS50043">
    <property type="entry name" value="HTH_LUXR_2"/>
    <property type="match status" value="1"/>
</dbReference>
<keyword evidence="2" id="KW-0238">DNA-binding</keyword>
<dbReference type="PANTHER" id="PTHR44688">
    <property type="entry name" value="DNA-BINDING TRANSCRIPTIONAL ACTIVATOR DEVR_DOSR"/>
    <property type="match status" value="1"/>
</dbReference>
<dbReference type="EMBL" id="BMHL01000004">
    <property type="protein sequence ID" value="GGC39083.1"/>
    <property type="molecule type" value="Genomic_DNA"/>
</dbReference>
<name>A0ABQ1MDW8_9BURK</name>
<dbReference type="Gene3D" id="1.10.10.10">
    <property type="entry name" value="Winged helix-like DNA-binding domain superfamily/Winged helix DNA-binding domain"/>
    <property type="match status" value="1"/>
</dbReference>